<accession>A0A8B6EUR8</accession>
<evidence type="ECO:0000313" key="2">
    <source>
        <dbReference type="EMBL" id="VDI39414.1"/>
    </source>
</evidence>
<sequence>METDMNETGVGIGSLSLLTLADLAIALQDQGEDHNYARNYDVPQTLDEQCLRVKEKDHNYSSCSRTELRGRAKYNLKRCSSEENLTTVSTSGSDNEKLPVNDFSLISKKSHSCEQVVTEASAYKSRVSLGDGETTNKFCSSWPKENNFKDFMNDNKAKDIDTGQLFSQQTVCDHTYARDESSLVYTSNDHTCTKSFACTEPQDLFRNDHNYDIRGKFSFNDPEKLISKKSKQSNCNLNMEQSGKADVALFSMHAMKNKLSNFDHNYSFHTIQTHQHLGSVESLDMDLSESDTDSCDETAAEEEKMYYKQMLNTQKDHPYSKNEILSF</sequence>
<name>A0A8B6EUR8_MYTGA</name>
<reference evidence="2" key="1">
    <citation type="submission" date="2018-11" db="EMBL/GenBank/DDBJ databases">
        <authorList>
            <person name="Alioto T."/>
            <person name="Alioto T."/>
        </authorList>
    </citation>
    <scope>NUCLEOTIDE SEQUENCE</scope>
</reference>
<evidence type="ECO:0000256" key="1">
    <source>
        <dbReference type="SAM" id="SignalP"/>
    </source>
</evidence>
<protein>
    <submittedName>
        <fullName evidence="2">Uncharacterized protein</fullName>
    </submittedName>
</protein>
<feature type="signal peptide" evidence="1">
    <location>
        <begin position="1"/>
        <end position="26"/>
    </location>
</feature>
<dbReference type="OrthoDB" id="6059061at2759"/>
<evidence type="ECO:0000313" key="3">
    <source>
        <dbReference type="Proteomes" id="UP000596742"/>
    </source>
</evidence>
<keyword evidence="3" id="KW-1185">Reference proteome</keyword>
<organism evidence="2 3">
    <name type="scientific">Mytilus galloprovincialis</name>
    <name type="common">Mediterranean mussel</name>
    <dbReference type="NCBI Taxonomy" id="29158"/>
    <lineage>
        <taxon>Eukaryota</taxon>
        <taxon>Metazoa</taxon>
        <taxon>Spiralia</taxon>
        <taxon>Lophotrochozoa</taxon>
        <taxon>Mollusca</taxon>
        <taxon>Bivalvia</taxon>
        <taxon>Autobranchia</taxon>
        <taxon>Pteriomorphia</taxon>
        <taxon>Mytilida</taxon>
        <taxon>Mytiloidea</taxon>
        <taxon>Mytilidae</taxon>
        <taxon>Mytilinae</taxon>
        <taxon>Mytilus</taxon>
    </lineage>
</organism>
<keyword evidence="1" id="KW-0732">Signal</keyword>
<dbReference type="AlphaFoldDB" id="A0A8B6EUR8"/>
<proteinExistence type="predicted"/>
<dbReference type="Proteomes" id="UP000596742">
    <property type="component" value="Unassembled WGS sequence"/>
</dbReference>
<comment type="caution">
    <text evidence="2">The sequence shown here is derived from an EMBL/GenBank/DDBJ whole genome shotgun (WGS) entry which is preliminary data.</text>
</comment>
<dbReference type="EMBL" id="UYJE01005688">
    <property type="protein sequence ID" value="VDI39414.1"/>
    <property type="molecule type" value="Genomic_DNA"/>
</dbReference>
<gene>
    <name evidence="2" type="ORF">MGAL_10B057893</name>
</gene>
<feature type="chain" id="PRO_5033030880" evidence="1">
    <location>
        <begin position="27"/>
        <end position="327"/>
    </location>
</feature>